<comment type="similarity">
    <text evidence="4">Belongs to the DASH complex DAD3 family.</text>
</comment>
<proteinExistence type="inferred from homology"/>
<dbReference type="Pfam" id="PF08656">
    <property type="entry name" value="DASH_Dad3"/>
    <property type="match status" value="1"/>
</dbReference>
<evidence type="ECO:0000313" key="19">
    <source>
        <dbReference type="Proteomes" id="UP001447188"/>
    </source>
</evidence>
<dbReference type="InterPro" id="IPR013965">
    <property type="entry name" value="DASH_Dad3"/>
</dbReference>
<dbReference type="Proteomes" id="UP001447188">
    <property type="component" value="Unassembled WGS sequence"/>
</dbReference>
<keyword evidence="19" id="KW-1185">Reference proteome</keyword>
<evidence type="ECO:0000256" key="10">
    <source>
        <dbReference type="ARBA" id="ARBA00022829"/>
    </source>
</evidence>
<keyword evidence="14" id="KW-0131">Cell cycle</keyword>
<keyword evidence="8" id="KW-0493">Microtubule</keyword>
<keyword evidence="11" id="KW-0995">Kinetochore</keyword>
<keyword evidence="6" id="KW-0963">Cytoplasm</keyword>
<evidence type="ECO:0000256" key="1">
    <source>
        <dbReference type="ARBA" id="ARBA00004123"/>
    </source>
</evidence>
<name>A0ABR3GEB4_9PEZI</name>
<evidence type="ECO:0000256" key="8">
    <source>
        <dbReference type="ARBA" id="ARBA00022701"/>
    </source>
</evidence>
<evidence type="ECO:0000256" key="11">
    <source>
        <dbReference type="ARBA" id="ARBA00022838"/>
    </source>
</evidence>
<keyword evidence="12" id="KW-0206">Cytoskeleton</keyword>
<organism evidence="18 19">
    <name type="scientific">Discina gigas</name>
    <dbReference type="NCBI Taxonomy" id="1032678"/>
    <lineage>
        <taxon>Eukaryota</taxon>
        <taxon>Fungi</taxon>
        <taxon>Dikarya</taxon>
        <taxon>Ascomycota</taxon>
        <taxon>Pezizomycotina</taxon>
        <taxon>Pezizomycetes</taxon>
        <taxon>Pezizales</taxon>
        <taxon>Discinaceae</taxon>
        <taxon>Discina</taxon>
    </lineage>
</organism>
<gene>
    <name evidence="18" type="ORF">Q9L58_006801</name>
</gene>
<evidence type="ECO:0000256" key="15">
    <source>
        <dbReference type="ARBA" id="ARBA00023328"/>
    </source>
</evidence>
<protein>
    <recommendedName>
        <fullName evidence="16">DASH complex subunit DAD3</fullName>
    </recommendedName>
    <alternativeName>
        <fullName evidence="17">Outer kinetochore protein DAD3</fullName>
    </alternativeName>
</protein>
<evidence type="ECO:0000256" key="3">
    <source>
        <dbReference type="ARBA" id="ARBA00004629"/>
    </source>
</evidence>
<evidence type="ECO:0000256" key="2">
    <source>
        <dbReference type="ARBA" id="ARBA00004186"/>
    </source>
</evidence>
<evidence type="ECO:0000256" key="5">
    <source>
        <dbReference type="ARBA" id="ARBA00022454"/>
    </source>
</evidence>
<keyword evidence="9" id="KW-0498">Mitosis</keyword>
<dbReference type="PANTHER" id="PTHR28017">
    <property type="entry name" value="DASH COMPLEX SUBUNIT DAD3"/>
    <property type="match status" value="1"/>
</dbReference>
<evidence type="ECO:0000256" key="6">
    <source>
        <dbReference type="ARBA" id="ARBA00022490"/>
    </source>
</evidence>
<evidence type="ECO:0000256" key="16">
    <source>
        <dbReference type="ARBA" id="ARBA00044179"/>
    </source>
</evidence>
<dbReference type="PANTHER" id="PTHR28017:SF1">
    <property type="entry name" value="DASH COMPLEX SUBUNIT DAD3"/>
    <property type="match status" value="1"/>
</dbReference>
<dbReference type="EMBL" id="JBBBZM010000099">
    <property type="protein sequence ID" value="KAL0634264.1"/>
    <property type="molecule type" value="Genomic_DNA"/>
</dbReference>
<comment type="subcellular location">
    <subcellularLocation>
        <location evidence="3">Chromosome</location>
        <location evidence="3">Centromere</location>
        <location evidence="3">Kinetochore</location>
    </subcellularLocation>
    <subcellularLocation>
        <location evidence="2">Cytoplasm</location>
        <location evidence="2">Cytoskeleton</location>
        <location evidence="2">Spindle</location>
    </subcellularLocation>
    <subcellularLocation>
        <location evidence="1">Nucleus</location>
    </subcellularLocation>
</comment>
<keyword evidence="13" id="KW-0539">Nucleus</keyword>
<evidence type="ECO:0000256" key="7">
    <source>
        <dbReference type="ARBA" id="ARBA00022618"/>
    </source>
</evidence>
<evidence type="ECO:0000256" key="17">
    <source>
        <dbReference type="ARBA" id="ARBA00044305"/>
    </source>
</evidence>
<reference evidence="18 19" key="1">
    <citation type="submission" date="2024-02" db="EMBL/GenBank/DDBJ databases">
        <title>Discinaceae phylogenomics.</title>
        <authorList>
            <person name="Dirks A.C."/>
            <person name="James T.Y."/>
        </authorList>
    </citation>
    <scope>NUCLEOTIDE SEQUENCE [LARGE SCALE GENOMIC DNA]</scope>
    <source>
        <strain evidence="18 19">ACD0624</strain>
    </source>
</reference>
<evidence type="ECO:0000313" key="18">
    <source>
        <dbReference type="EMBL" id="KAL0634264.1"/>
    </source>
</evidence>
<evidence type="ECO:0000256" key="9">
    <source>
        <dbReference type="ARBA" id="ARBA00022776"/>
    </source>
</evidence>
<keyword evidence="15" id="KW-0137">Centromere</keyword>
<keyword evidence="7" id="KW-0132">Cell division</keyword>
<keyword evidence="5" id="KW-0158">Chromosome</keyword>
<accession>A0ABR3GEB4</accession>
<sequence>MSTPPPGLLVGAGPGQTLSPLEQEILDEYARLLENMNRLSNSIADIAGTPTARILDSLRDLERKTGLVFTLLKASVYSMVLQQQMDVENRDAADDEDIDMGDVRYD</sequence>
<evidence type="ECO:0000256" key="13">
    <source>
        <dbReference type="ARBA" id="ARBA00023242"/>
    </source>
</evidence>
<evidence type="ECO:0000256" key="4">
    <source>
        <dbReference type="ARBA" id="ARBA00006277"/>
    </source>
</evidence>
<comment type="caution">
    <text evidence="18">The sequence shown here is derived from an EMBL/GenBank/DDBJ whole genome shotgun (WGS) entry which is preliminary data.</text>
</comment>
<keyword evidence="10" id="KW-0159">Chromosome partition</keyword>
<evidence type="ECO:0000256" key="12">
    <source>
        <dbReference type="ARBA" id="ARBA00023212"/>
    </source>
</evidence>
<evidence type="ECO:0000256" key="14">
    <source>
        <dbReference type="ARBA" id="ARBA00023306"/>
    </source>
</evidence>